<dbReference type="Proteomes" id="UP000663860">
    <property type="component" value="Unassembled WGS sequence"/>
</dbReference>
<proteinExistence type="predicted"/>
<keyword evidence="1" id="KW-0812">Transmembrane</keyword>
<evidence type="ECO:0000313" key="3">
    <source>
        <dbReference type="Proteomes" id="UP000663860"/>
    </source>
</evidence>
<feature type="transmembrane region" description="Helical" evidence="1">
    <location>
        <begin position="102"/>
        <end position="121"/>
    </location>
</feature>
<organism evidence="2 3">
    <name type="scientific">Adineta steineri</name>
    <dbReference type="NCBI Taxonomy" id="433720"/>
    <lineage>
        <taxon>Eukaryota</taxon>
        <taxon>Metazoa</taxon>
        <taxon>Spiralia</taxon>
        <taxon>Gnathifera</taxon>
        <taxon>Rotifera</taxon>
        <taxon>Eurotatoria</taxon>
        <taxon>Bdelloidea</taxon>
        <taxon>Adinetida</taxon>
        <taxon>Adinetidae</taxon>
        <taxon>Adineta</taxon>
    </lineage>
</organism>
<dbReference type="AlphaFoldDB" id="A0A815APF4"/>
<accession>A0A815APF4</accession>
<evidence type="ECO:0000256" key="1">
    <source>
        <dbReference type="SAM" id="Phobius"/>
    </source>
</evidence>
<reference evidence="2" key="1">
    <citation type="submission" date="2021-02" db="EMBL/GenBank/DDBJ databases">
        <authorList>
            <person name="Nowell W R."/>
        </authorList>
    </citation>
    <scope>NUCLEOTIDE SEQUENCE</scope>
</reference>
<name>A0A815APF4_9BILA</name>
<keyword evidence="1" id="KW-0472">Membrane</keyword>
<evidence type="ECO:0000313" key="2">
    <source>
        <dbReference type="EMBL" id="CAF1260088.1"/>
    </source>
</evidence>
<sequence length="143" mass="16027">MLSTVVTFIGGVVEQVAPVFNKFIGKSTTLPPTTINPYCQPPLCGTTPYSCPNDELSPICLQQRYAFERNVPRHLATLSSDIMNDDNENLKKCSTSMSPNTTIMLVFIGVIALAIIAFLYVRCNHRNAYKRDYDDRKSSTWDV</sequence>
<keyword evidence="1" id="KW-1133">Transmembrane helix</keyword>
<protein>
    <submittedName>
        <fullName evidence="2">Uncharacterized protein</fullName>
    </submittedName>
</protein>
<comment type="caution">
    <text evidence="2">The sequence shown here is derived from an EMBL/GenBank/DDBJ whole genome shotgun (WGS) entry which is preliminary data.</text>
</comment>
<dbReference type="EMBL" id="CAJNOE010000534">
    <property type="protein sequence ID" value="CAF1260088.1"/>
    <property type="molecule type" value="Genomic_DNA"/>
</dbReference>
<gene>
    <name evidence="2" type="ORF">IZO911_LOCUS31838</name>
</gene>